<dbReference type="InterPro" id="IPR044147">
    <property type="entry name" value="UdgB-like"/>
</dbReference>
<evidence type="ECO:0000256" key="2">
    <source>
        <dbReference type="ARBA" id="ARBA00022723"/>
    </source>
</evidence>
<dbReference type="GO" id="GO:0051539">
    <property type="term" value="F:4 iron, 4 sulfur cluster binding"/>
    <property type="evidence" value="ECO:0007669"/>
    <property type="project" value="UniProtKB-KW"/>
</dbReference>
<feature type="domain" description="Uracil-DNA glycosylase-like" evidence="10">
    <location>
        <begin position="46"/>
        <end position="213"/>
    </location>
</feature>
<evidence type="ECO:0000313" key="12">
    <source>
        <dbReference type="Proteomes" id="UP000183371"/>
    </source>
</evidence>
<dbReference type="PANTHER" id="PTHR33693:SF3">
    <property type="entry name" value="TYPE-5 URACIL-DNA GLYCOSYLASE"/>
    <property type="match status" value="1"/>
</dbReference>
<keyword evidence="3" id="KW-0227">DNA damage</keyword>
<dbReference type="AlphaFoldDB" id="A0A1I7BNX4"/>
<evidence type="ECO:0000256" key="3">
    <source>
        <dbReference type="ARBA" id="ARBA00022763"/>
    </source>
</evidence>
<organism evidence="11 12">
    <name type="scientific">Pseudovibrio denitrificans</name>
    <dbReference type="NCBI Taxonomy" id="258256"/>
    <lineage>
        <taxon>Bacteria</taxon>
        <taxon>Pseudomonadati</taxon>
        <taxon>Pseudomonadota</taxon>
        <taxon>Alphaproteobacteria</taxon>
        <taxon>Hyphomicrobiales</taxon>
        <taxon>Stappiaceae</taxon>
        <taxon>Pseudovibrio</taxon>
    </lineage>
</organism>
<dbReference type="RefSeq" id="WP_208608985.1">
    <property type="nucleotide sequence ID" value="NZ_FPBD01000004.1"/>
</dbReference>
<dbReference type="Gene3D" id="3.40.470.10">
    <property type="entry name" value="Uracil-DNA glycosylase-like domain"/>
    <property type="match status" value="1"/>
</dbReference>
<dbReference type="SUPFAM" id="SSF52141">
    <property type="entry name" value="Uracil-DNA glycosylase-like"/>
    <property type="match status" value="1"/>
</dbReference>
<dbReference type="SMART" id="SM00986">
    <property type="entry name" value="UDG"/>
    <property type="match status" value="1"/>
</dbReference>
<keyword evidence="12" id="KW-1185">Reference proteome</keyword>
<dbReference type="CDD" id="cd10031">
    <property type="entry name" value="UDG-F5_TTUDGB_like"/>
    <property type="match status" value="1"/>
</dbReference>
<dbReference type="GO" id="GO:0046872">
    <property type="term" value="F:metal ion binding"/>
    <property type="evidence" value="ECO:0007669"/>
    <property type="project" value="UniProtKB-KW"/>
</dbReference>
<dbReference type="InterPro" id="IPR051536">
    <property type="entry name" value="UDG_Type-4/5"/>
</dbReference>
<dbReference type="SMART" id="SM00987">
    <property type="entry name" value="UreE_C"/>
    <property type="match status" value="1"/>
</dbReference>
<dbReference type="PANTHER" id="PTHR33693">
    <property type="entry name" value="TYPE-5 URACIL-DNA GLYCOSYLASE"/>
    <property type="match status" value="1"/>
</dbReference>
<dbReference type="InterPro" id="IPR036895">
    <property type="entry name" value="Uracil-DNA_glycosylase-like_sf"/>
</dbReference>
<proteinExistence type="inferred from homology"/>
<keyword evidence="1" id="KW-0004">4Fe-4S</keyword>
<evidence type="ECO:0000256" key="7">
    <source>
        <dbReference type="ARBA" id="ARBA00023204"/>
    </source>
</evidence>
<dbReference type="Pfam" id="PF03167">
    <property type="entry name" value="UDG"/>
    <property type="match status" value="1"/>
</dbReference>
<dbReference type="GO" id="GO:0004844">
    <property type="term" value="F:uracil DNA N-glycosylase activity"/>
    <property type="evidence" value="ECO:0007669"/>
    <property type="project" value="InterPro"/>
</dbReference>
<evidence type="ECO:0000313" key="11">
    <source>
        <dbReference type="EMBL" id="SFT88828.1"/>
    </source>
</evidence>
<reference evidence="12" key="1">
    <citation type="submission" date="2016-10" db="EMBL/GenBank/DDBJ databases">
        <authorList>
            <person name="Varghese N."/>
            <person name="Submissions S."/>
        </authorList>
    </citation>
    <scope>NUCLEOTIDE SEQUENCE [LARGE SCALE GENOMIC DNA]</scope>
    <source>
        <strain evidence="12">DSM 17465</strain>
    </source>
</reference>
<evidence type="ECO:0000256" key="6">
    <source>
        <dbReference type="ARBA" id="ARBA00023014"/>
    </source>
</evidence>
<comment type="similarity">
    <text evidence="8">Belongs to the uracil-DNA glycosylase (UDG) superfamily. Type 5 (UDGb) family.</text>
</comment>
<keyword evidence="2" id="KW-0479">Metal-binding</keyword>
<keyword evidence="6" id="KW-0411">Iron-sulfur</keyword>
<name>A0A1I7BNX4_9HYPH</name>
<evidence type="ECO:0000256" key="9">
    <source>
        <dbReference type="ARBA" id="ARBA00023887"/>
    </source>
</evidence>
<accession>A0A1I7BNX4</accession>
<dbReference type="InterPro" id="IPR005122">
    <property type="entry name" value="Uracil-DNA_glycosylase-like"/>
</dbReference>
<evidence type="ECO:0000256" key="1">
    <source>
        <dbReference type="ARBA" id="ARBA00022485"/>
    </source>
</evidence>
<keyword evidence="4" id="KW-0378">Hydrolase</keyword>
<protein>
    <recommendedName>
        <fullName evidence="9">Type-5 uracil-DNA glycosylase</fullName>
    </recommendedName>
</protein>
<dbReference type="Proteomes" id="UP000183371">
    <property type="component" value="Unassembled WGS sequence"/>
</dbReference>
<dbReference type="GO" id="GO:0006284">
    <property type="term" value="P:base-excision repair"/>
    <property type="evidence" value="ECO:0007669"/>
    <property type="project" value="InterPro"/>
</dbReference>
<evidence type="ECO:0000256" key="5">
    <source>
        <dbReference type="ARBA" id="ARBA00023004"/>
    </source>
</evidence>
<keyword evidence="5" id="KW-0408">Iron</keyword>
<evidence type="ECO:0000259" key="10">
    <source>
        <dbReference type="SMART" id="SM00986"/>
    </source>
</evidence>
<keyword evidence="7" id="KW-0234">DNA repair</keyword>
<evidence type="ECO:0000256" key="4">
    <source>
        <dbReference type="ARBA" id="ARBA00022801"/>
    </source>
</evidence>
<dbReference type="GO" id="GO:0033958">
    <property type="term" value="F:DNA-deoxyinosine glycosylase activity"/>
    <property type="evidence" value="ECO:0007669"/>
    <property type="project" value="InterPro"/>
</dbReference>
<evidence type="ECO:0000256" key="8">
    <source>
        <dbReference type="ARBA" id="ARBA00023779"/>
    </source>
</evidence>
<sequence>MTTTKVCHGIESLQKPGRECPLCSRLVAYRAELRELHPDWHNAPVLDYGPVDASLIVVGLAPGHKGGNRTGIPFFGDFSGEMLNGALTESGFASYKDVASPELGIEPLDVRITNVVKCMPPKNAPKPAEIRSCRPFFLDSMLVSDQTRAVVAVGRTAHEELLKAFELKLKDYPFGHNRETQLTPFLRMFSSFHCSQYNVNTRRITAEQFTAVFMRVREYLNSL</sequence>
<gene>
    <name evidence="11" type="ORF">SAMN05444141_104146</name>
</gene>
<dbReference type="EMBL" id="FPBD01000004">
    <property type="protein sequence ID" value="SFT88828.1"/>
    <property type="molecule type" value="Genomic_DNA"/>
</dbReference>